<protein>
    <submittedName>
        <fullName evidence="2">Uncharacterized protein</fullName>
    </submittedName>
</protein>
<comment type="caution">
    <text evidence="2">The sequence shown here is derived from an EMBL/GenBank/DDBJ whole genome shotgun (WGS) entry which is preliminary data.</text>
</comment>
<organism evidence="2 3">
    <name type="scientific">Virgibacillus xinjiangensis</name>
    <dbReference type="NCBI Taxonomy" id="393090"/>
    <lineage>
        <taxon>Bacteria</taxon>
        <taxon>Bacillati</taxon>
        <taxon>Bacillota</taxon>
        <taxon>Bacilli</taxon>
        <taxon>Bacillales</taxon>
        <taxon>Bacillaceae</taxon>
        <taxon>Virgibacillus</taxon>
    </lineage>
</organism>
<proteinExistence type="predicted"/>
<sequence length="145" mass="17120">MCYEGRISAWAGYLLTIGMLISVQLSSYAVLCYIPFCLVVLSLKWRIWMEGESVHVRALLFGQRVYRKMYRSDEVVEMKFLRTGWTRKAATIKVKDGWRVKIENHQPAGIFRELDDFAVRNRIPIRKTKDYHLLERMERTREASG</sequence>
<evidence type="ECO:0000313" key="3">
    <source>
        <dbReference type="Proteomes" id="UP001595279"/>
    </source>
</evidence>
<evidence type="ECO:0000256" key="1">
    <source>
        <dbReference type="SAM" id="Phobius"/>
    </source>
</evidence>
<evidence type="ECO:0000313" key="2">
    <source>
        <dbReference type="EMBL" id="MFC3041502.1"/>
    </source>
</evidence>
<accession>A0ABV7CYM5</accession>
<dbReference type="RefSeq" id="WP_390274158.1">
    <property type="nucleotide sequence ID" value="NZ_JBHRSA010000053.1"/>
</dbReference>
<dbReference type="Proteomes" id="UP001595279">
    <property type="component" value="Unassembled WGS sequence"/>
</dbReference>
<keyword evidence="1" id="KW-1133">Transmembrane helix</keyword>
<keyword evidence="1" id="KW-0472">Membrane</keyword>
<gene>
    <name evidence="2" type="ORF">ACFOGI_14735</name>
</gene>
<keyword evidence="1" id="KW-0812">Transmembrane</keyword>
<reference evidence="3" key="1">
    <citation type="journal article" date="2019" name="Int. J. Syst. Evol. Microbiol.">
        <title>The Global Catalogue of Microorganisms (GCM) 10K type strain sequencing project: providing services to taxonomists for standard genome sequencing and annotation.</title>
        <authorList>
            <consortium name="The Broad Institute Genomics Platform"/>
            <consortium name="The Broad Institute Genome Sequencing Center for Infectious Disease"/>
            <person name="Wu L."/>
            <person name="Ma J."/>
        </authorList>
    </citation>
    <scope>NUCLEOTIDE SEQUENCE [LARGE SCALE GENOMIC DNA]</scope>
    <source>
        <strain evidence="3">KCTC 13128</strain>
    </source>
</reference>
<keyword evidence="3" id="KW-1185">Reference proteome</keyword>
<dbReference type="EMBL" id="JBHRSA010000053">
    <property type="protein sequence ID" value="MFC3041502.1"/>
    <property type="molecule type" value="Genomic_DNA"/>
</dbReference>
<name>A0ABV7CYM5_9BACI</name>
<feature type="transmembrane region" description="Helical" evidence="1">
    <location>
        <begin position="12"/>
        <end position="41"/>
    </location>
</feature>